<keyword evidence="1" id="KW-0472">Membrane</keyword>
<dbReference type="OrthoDB" id="1932283at2"/>
<evidence type="ECO:0000313" key="2">
    <source>
        <dbReference type="EMBL" id="SMC18460.1"/>
    </source>
</evidence>
<dbReference type="Proteomes" id="UP000192468">
    <property type="component" value="Unassembled WGS sequence"/>
</dbReference>
<dbReference type="EMBL" id="FWXH01000002">
    <property type="protein sequence ID" value="SMC18460.1"/>
    <property type="molecule type" value="Genomic_DNA"/>
</dbReference>
<reference evidence="2 3" key="1">
    <citation type="submission" date="2017-04" db="EMBL/GenBank/DDBJ databases">
        <authorList>
            <person name="Afonso C.L."/>
            <person name="Miller P.J."/>
            <person name="Scott M.A."/>
            <person name="Spackman E."/>
            <person name="Goraichik I."/>
            <person name="Dimitrov K.M."/>
            <person name="Suarez D.L."/>
            <person name="Swayne D.E."/>
        </authorList>
    </citation>
    <scope>NUCLEOTIDE SEQUENCE [LARGE SCALE GENOMIC DNA]</scope>
    <source>
        <strain evidence="2 3">DSM 12555</strain>
    </source>
</reference>
<name>A0A1W1X3Q3_9CLOT</name>
<evidence type="ECO:0000313" key="3">
    <source>
        <dbReference type="Proteomes" id="UP000192468"/>
    </source>
</evidence>
<evidence type="ECO:0000256" key="1">
    <source>
        <dbReference type="SAM" id="Phobius"/>
    </source>
</evidence>
<keyword evidence="3" id="KW-1185">Reference proteome</keyword>
<gene>
    <name evidence="2" type="ORF">SAMN02745134_00571</name>
</gene>
<keyword evidence="1" id="KW-1133">Transmembrane helix</keyword>
<sequence>MKYLKIFLFIFVFPFCVFVFIKTSSLFLSSNSTSHYIYTNEVEKRGSPVHSWMIGADHLPHMKVFFWVPKSSTTYIPYANQGVRTNVIGHGAINQWAVIQTGQVLGSYKLVFMLVPKTFVFTHGPNFYKLTHIYYR</sequence>
<protein>
    <submittedName>
        <fullName evidence="2">Uncharacterized protein</fullName>
    </submittedName>
</protein>
<keyword evidence="1" id="KW-0812">Transmembrane</keyword>
<feature type="transmembrane region" description="Helical" evidence="1">
    <location>
        <begin position="6"/>
        <end position="28"/>
    </location>
</feature>
<proteinExistence type="predicted"/>
<dbReference type="RefSeq" id="WP_084113756.1">
    <property type="nucleotide sequence ID" value="NZ_FWXH01000002.1"/>
</dbReference>
<organism evidence="2 3">
    <name type="scientific">Clostridium acidisoli DSM 12555</name>
    <dbReference type="NCBI Taxonomy" id="1121291"/>
    <lineage>
        <taxon>Bacteria</taxon>
        <taxon>Bacillati</taxon>
        <taxon>Bacillota</taxon>
        <taxon>Clostridia</taxon>
        <taxon>Eubacteriales</taxon>
        <taxon>Clostridiaceae</taxon>
        <taxon>Clostridium</taxon>
    </lineage>
</organism>
<dbReference type="AlphaFoldDB" id="A0A1W1X3Q3"/>
<accession>A0A1W1X3Q3</accession>